<evidence type="ECO:0000256" key="2">
    <source>
        <dbReference type="SAM" id="MobiDB-lite"/>
    </source>
</evidence>
<proteinExistence type="inferred from homology"/>
<protein>
    <recommendedName>
        <fullName evidence="1">Altered inheritance of mitochondria protein 24, mitochondrial</fullName>
    </recommendedName>
</protein>
<dbReference type="Proteomes" id="UP000242877">
    <property type="component" value="Unassembled WGS sequence"/>
</dbReference>
<sequence length="192" mass="20999">MVTLRSRRRATNATDEEPAAELPPDYSSLTLIDPCVGIEFVDEICEGSFGNSNYRVLNRGGRATLFLQLNRWTKALCRKDTIVAMGPRIITIDFTSILQLTKYATDPVTELSGSGQVVLSPFVEGDLFVLACSGVQPWNVVKDSILAQTGTLNSDSFLKGHITGEGLIFMNGYGTVMKKTVGASNLELFEKR</sequence>
<dbReference type="OrthoDB" id="1705416at2759"/>
<dbReference type="InterPro" id="IPR002838">
    <property type="entry name" value="AIM24"/>
</dbReference>
<comment type="subcellular location">
    <subcellularLocation>
        <location evidence="1">Mitochondrion</location>
    </subcellularLocation>
</comment>
<dbReference type="SUPFAM" id="SSF51219">
    <property type="entry name" value="TRAP-like"/>
    <property type="match status" value="1"/>
</dbReference>
<dbReference type="VEuPathDB" id="FungiDB:AAP_03095"/>
<organism evidence="3 4">
    <name type="scientific">Ascosphaera apis ARSEF 7405</name>
    <dbReference type="NCBI Taxonomy" id="392613"/>
    <lineage>
        <taxon>Eukaryota</taxon>
        <taxon>Fungi</taxon>
        <taxon>Dikarya</taxon>
        <taxon>Ascomycota</taxon>
        <taxon>Pezizomycotina</taxon>
        <taxon>Eurotiomycetes</taxon>
        <taxon>Eurotiomycetidae</taxon>
        <taxon>Onygenales</taxon>
        <taxon>Ascosphaeraceae</taxon>
        <taxon>Ascosphaera</taxon>
    </lineage>
</organism>
<dbReference type="InterPro" id="IPR036983">
    <property type="entry name" value="AIM24_sf"/>
</dbReference>
<comment type="caution">
    <text evidence="3">The sequence shown here is derived from an EMBL/GenBank/DDBJ whole genome shotgun (WGS) entry which is preliminary data.</text>
</comment>
<dbReference type="InterPro" id="IPR016031">
    <property type="entry name" value="Trp_RNA-bd_attenuator-like_dom"/>
</dbReference>
<comment type="similarity">
    <text evidence="1">Belongs to the AIM24 family.</text>
</comment>
<dbReference type="EMBL" id="AZGZ01000012">
    <property type="protein sequence ID" value="KZZ91876.1"/>
    <property type="molecule type" value="Genomic_DNA"/>
</dbReference>
<dbReference type="Gene3D" id="3.60.160.10">
    <property type="entry name" value="Mitochondrial biogenesis AIM24"/>
    <property type="match status" value="1"/>
</dbReference>
<evidence type="ECO:0000313" key="3">
    <source>
        <dbReference type="EMBL" id="KZZ91876.1"/>
    </source>
</evidence>
<dbReference type="AlphaFoldDB" id="A0A167YXE5"/>
<reference evidence="3 4" key="1">
    <citation type="journal article" date="2016" name="Genome Biol. Evol.">
        <title>Divergent and convergent evolution of fungal pathogenicity.</title>
        <authorList>
            <person name="Shang Y."/>
            <person name="Xiao G."/>
            <person name="Zheng P."/>
            <person name="Cen K."/>
            <person name="Zhan S."/>
            <person name="Wang C."/>
        </authorList>
    </citation>
    <scope>NUCLEOTIDE SEQUENCE [LARGE SCALE GENOMIC DNA]</scope>
    <source>
        <strain evidence="3 4">ARSEF 7405</strain>
    </source>
</reference>
<evidence type="ECO:0000313" key="4">
    <source>
        <dbReference type="Proteomes" id="UP000242877"/>
    </source>
</evidence>
<keyword evidence="1" id="KW-0496">Mitochondrion</keyword>
<accession>A0A167YXE5</accession>
<feature type="region of interest" description="Disordered" evidence="2">
    <location>
        <begin position="1"/>
        <end position="25"/>
    </location>
</feature>
<feature type="compositionally biased region" description="Basic residues" evidence="2">
    <location>
        <begin position="1"/>
        <end position="10"/>
    </location>
</feature>
<dbReference type="Pfam" id="PF01987">
    <property type="entry name" value="AIM24"/>
    <property type="match status" value="1"/>
</dbReference>
<keyword evidence="4" id="KW-1185">Reference proteome</keyword>
<evidence type="ECO:0000256" key="1">
    <source>
        <dbReference type="RuleBase" id="RU363045"/>
    </source>
</evidence>
<name>A0A167YXE5_9EURO</name>
<dbReference type="GO" id="GO:0005739">
    <property type="term" value="C:mitochondrion"/>
    <property type="evidence" value="ECO:0007669"/>
    <property type="project" value="UniProtKB-SubCell"/>
</dbReference>
<gene>
    <name evidence="3" type="ORF">AAP_03095</name>
</gene>